<evidence type="ECO:0000313" key="1">
    <source>
        <dbReference type="Proteomes" id="UP000694865"/>
    </source>
</evidence>
<gene>
    <name evidence="2" type="primary">LOC102807170</name>
</gene>
<evidence type="ECO:0000313" key="2">
    <source>
        <dbReference type="RefSeq" id="XP_006825725.1"/>
    </source>
</evidence>
<dbReference type="Proteomes" id="UP000694865">
    <property type="component" value="Unplaced"/>
</dbReference>
<dbReference type="InterPro" id="IPR029309">
    <property type="entry name" value="CaRF"/>
</dbReference>
<name>A0ABM0N0D4_SACKO</name>
<dbReference type="Pfam" id="PF15299">
    <property type="entry name" value="ALS2CR8"/>
    <property type="match status" value="1"/>
</dbReference>
<dbReference type="PANTHER" id="PTHR14694">
    <property type="entry name" value="CALCIUM-RESPONSIVE TRANSCRIPTION FACTOR"/>
    <property type="match status" value="1"/>
</dbReference>
<keyword evidence="1" id="KW-1185">Reference proteome</keyword>
<sequence length="362" mass="40417">MATNPDQVQVVHHHVTGVTEVIPAVSADITNTSQTYQEVHLSGGQSDLQVVQLENGDVAQGKIYQVVAVTEQASQHSHQEGTSQHHVPTSTCSLEQLQDVTHCHNSVTALLESTASSVVVQQVQESTPHKELPPGCPAWAARLKDVEAIGDSYRGFVESEVELDLLLTYHKQQTGTFWGTRQSPSQNKPSKRLMWKSQYVPYDGIPFLNAGSRAIVMECQYGPRRKGSINKKSAEAKAFKATCPARIYIKKVRKFPELAVDTSPTVDRRALRLQQDRAFAILREKGDDIQGVERFYVQLPATKAHEYHDDPPHHMYLGVNVPLTSQPSPDISARIHPRVADKIRRLVAEGIQNEYQVRKILR</sequence>
<protein>
    <submittedName>
        <fullName evidence="2">Calcium-responsive transcription factor-like</fullName>
    </submittedName>
</protein>
<dbReference type="PANTHER" id="PTHR14694:SF1">
    <property type="entry name" value="CALCIUM-RESPONSIVE TRANSCRIPTION FACTOR"/>
    <property type="match status" value="1"/>
</dbReference>
<dbReference type="RefSeq" id="XP_006825725.1">
    <property type="nucleotide sequence ID" value="XM_006825662.1"/>
</dbReference>
<accession>A0ABM0N0D4</accession>
<reference evidence="2" key="1">
    <citation type="submission" date="2025-08" db="UniProtKB">
        <authorList>
            <consortium name="RefSeq"/>
        </authorList>
    </citation>
    <scope>IDENTIFICATION</scope>
    <source>
        <tissue evidence="2">Testes</tissue>
    </source>
</reference>
<dbReference type="GeneID" id="102807170"/>
<proteinExistence type="predicted"/>
<organism evidence="1 2">
    <name type="scientific">Saccoglossus kowalevskii</name>
    <name type="common">Acorn worm</name>
    <dbReference type="NCBI Taxonomy" id="10224"/>
    <lineage>
        <taxon>Eukaryota</taxon>
        <taxon>Metazoa</taxon>
        <taxon>Hemichordata</taxon>
        <taxon>Enteropneusta</taxon>
        <taxon>Harrimaniidae</taxon>
        <taxon>Saccoglossus</taxon>
    </lineage>
</organism>